<name>A0A4Q7U1L3_9MICO</name>
<evidence type="ECO:0000256" key="5">
    <source>
        <dbReference type="SAM" id="MobiDB-lite"/>
    </source>
</evidence>
<sequence>MIEFRSAAVVVPGPEGDTTVLHPTTLTLTERRVSIIGANGSGKSTLARLINGLVEPSSGSVGIGSAVGPHAPGSGNPADTATPLLDTRRDGAAVRRAVGFVFTDPAAQLIMPTVAEDIALSLRRRVRGKAERRAAALSALDRFGLRALADRSVHTLSGGQKQLLAIASVLATEPAILVADEPTTLLDLRNALRIGEFLFGLSQQLVVVTHDLELAARADRTLVVADGRIAFDGAPAAAIAHYRESVALEPGAPAAAEAPTAPGAPSAPAAAPSAGRDPEPGS</sequence>
<organism evidence="7 8">
    <name type="scientific">Leucobacter luti</name>
    <dbReference type="NCBI Taxonomy" id="340320"/>
    <lineage>
        <taxon>Bacteria</taxon>
        <taxon>Bacillati</taxon>
        <taxon>Actinomycetota</taxon>
        <taxon>Actinomycetes</taxon>
        <taxon>Micrococcales</taxon>
        <taxon>Microbacteriaceae</taxon>
        <taxon>Leucobacter</taxon>
    </lineage>
</organism>
<dbReference type="InterPro" id="IPR050095">
    <property type="entry name" value="ECF_ABC_transporter_ATP-bd"/>
</dbReference>
<dbReference type="GO" id="GO:0016887">
    <property type="term" value="F:ATP hydrolysis activity"/>
    <property type="evidence" value="ECO:0007669"/>
    <property type="project" value="InterPro"/>
</dbReference>
<accession>A0A4Q7U1L3</accession>
<feature type="compositionally biased region" description="Low complexity" evidence="5">
    <location>
        <begin position="251"/>
        <end position="274"/>
    </location>
</feature>
<feature type="region of interest" description="Disordered" evidence="5">
    <location>
        <begin position="251"/>
        <end position="282"/>
    </location>
</feature>
<feature type="region of interest" description="Disordered" evidence="5">
    <location>
        <begin position="61"/>
        <end position="84"/>
    </location>
</feature>
<dbReference type="Proteomes" id="UP000291832">
    <property type="component" value="Unassembled WGS sequence"/>
</dbReference>
<dbReference type="SMART" id="SM00382">
    <property type="entry name" value="AAA"/>
    <property type="match status" value="1"/>
</dbReference>
<dbReference type="OrthoDB" id="9806471at2"/>
<feature type="domain" description="ABC transporter" evidence="6">
    <location>
        <begin position="2"/>
        <end position="251"/>
    </location>
</feature>
<dbReference type="InterPro" id="IPR003439">
    <property type="entry name" value="ABC_transporter-like_ATP-bd"/>
</dbReference>
<dbReference type="InterPro" id="IPR003593">
    <property type="entry name" value="AAA+_ATPase"/>
</dbReference>
<evidence type="ECO:0000259" key="6">
    <source>
        <dbReference type="PROSITE" id="PS50893"/>
    </source>
</evidence>
<dbReference type="GO" id="GO:0043190">
    <property type="term" value="C:ATP-binding cassette (ABC) transporter complex"/>
    <property type="evidence" value="ECO:0007669"/>
    <property type="project" value="TreeGrafter"/>
</dbReference>
<comment type="similarity">
    <text evidence="1">Belongs to the ABC transporter superfamily.</text>
</comment>
<comment type="caution">
    <text evidence="7">The sequence shown here is derived from an EMBL/GenBank/DDBJ whole genome shotgun (WGS) entry which is preliminary data.</text>
</comment>
<dbReference type="AlphaFoldDB" id="A0A4Q7U1L3"/>
<reference evidence="7 8" key="1">
    <citation type="journal article" date="2015" name="Stand. Genomic Sci.">
        <title>Genomic Encyclopedia of Bacterial and Archaeal Type Strains, Phase III: the genomes of soil and plant-associated and newly described type strains.</title>
        <authorList>
            <person name="Whitman W.B."/>
            <person name="Woyke T."/>
            <person name="Klenk H.P."/>
            <person name="Zhou Y."/>
            <person name="Lilburn T.G."/>
            <person name="Beck B.J."/>
            <person name="De Vos P."/>
            <person name="Vandamme P."/>
            <person name="Eisen J.A."/>
            <person name="Garrity G."/>
            <person name="Hugenholtz P."/>
            <person name="Kyrpides N.C."/>
        </authorList>
    </citation>
    <scope>NUCLEOTIDE SEQUENCE [LARGE SCALE GENOMIC DNA]</scope>
    <source>
        <strain evidence="7 8">RF6</strain>
    </source>
</reference>
<evidence type="ECO:0000313" key="7">
    <source>
        <dbReference type="EMBL" id="RZT67113.1"/>
    </source>
</evidence>
<dbReference type="Pfam" id="PF00005">
    <property type="entry name" value="ABC_tran"/>
    <property type="match status" value="1"/>
</dbReference>
<keyword evidence="2" id="KW-0813">Transport</keyword>
<evidence type="ECO:0000256" key="4">
    <source>
        <dbReference type="ARBA" id="ARBA00022840"/>
    </source>
</evidence>
<keyword evidence="4 7" id="KW-0067">ATP-binding</keyword>
<dbReference type="CDD" id="cd03225">
    <property type="entry name" value="ABC_cobalt_CbiO_domain1"/>
    <property type="match status" value="1"/>
</dbReference>
<dbReference type="RefSeq" id="WP_130453424.1">
    <property type="nucleotide sequence ID" value="NZ_QYAG01000001.1"/>
</dbReference>
<dbReference type="Gene3D" id="3.40.50.300">
    <property type="entry name" value="P-loop containing nucleotide triphosphate hydrolases"/>
    <property type="match status" value="1"/>
</dbReference>
<dbReference type="InterPro" id="IPR027417">
    <property type="entry name" value="P-loop_NTPase"/>
</dbReference>
<dbReference type="EMBL" id="SHKI01000003">
    <property type="protein sequence ID" value="RZT67113.1"/>
    <property type="molecule type" value="Genomic_DNA"/>
</dbReference>
<proteinExistence type="inferred from homology"/>
<evidence type="ECO:0000256" key="3">
    <source>
        <dbReference type="ARBA" id="ARBA00022741"/>
    </source>
</evidence>
<dbReference type="InterPro" id="IPR017871">
    <property type="entry name" value="ABC_transporter-like_CS"/>
</dbReference>
<gene>
    <name evidence="7" type="ORF">EV139_1247</name>
</gene>
<dbReference type="PROSITE" id="PS00211">
    <property type="entry name" value="ABC_TRANSPORTER_1"/>
    <property type="match status" value="1"/>
</dbReference>
<evidence type="ECO:0000313" key="8">
    <source>
        <dbReference type="Proteomes" id="UP000291832"/>
    </source>
</evidence>
<evidence type="ECO:0000256" key="1">
    <source>
        <dbReference type="ARBA" id="ARBA00005417"/>
    </source>
</evidence>
<dbReference type="GO" id="GO:0005524">
    <property type="term" value="F:ATP binding"/>
    <property type="evidence" value="ECO:0007669"/>
    <property type="project" value="UniProtKB-KW"/>
</dbReference>
<evidence type="ECO:0000256" key="2">
    <source>
        <dbReference type="ARBA" id="ARBA00022448"/>
    </source>
</evidence>
<dbReference type="GO" id="GO:0042626">
    <property type="term" value="F:ATPase-coupled transmembrane transporter activity"/>
    <property type="evidence" value="ECO:0007669"/>
    <property type="project" value="TreeGrafter"/>
</dbReference>
<protein>
    <submittedName>
        <fullName evidence="7">Biotin transport system ATP-binding protein</fullName>
    </submittedName>
</protein>
<dbReference type="PROSITE" id="PS50893">
    <property type="entry name" value="ABC_TRANSPORTER_2"/>
    <property type="match status" value="1"/>
</dbReference>
<keyword evidence="3" id="KW-0547">Nucleotide-binding</keyword>
<keyword evidence="8" id="KW-1185">Reference proteome</keyword>
<dbReference type="PANTHER" id="PTHR43553:SF24">
    <property type="entry name" value="ENERGY-COUPLING FACTOR TRANSPORTER ATP-BINDING PROTEIN ECFA1"/>
    <property type="match status" value="1"/>
</dbReference>
<dbReference type="SUPFAM" id="SSF52540">
    <property type="entry name" value="P-loop containing nucleoside triphosphate hydrolases"/>
    <property type="match status" value="1"/>
</dbReference>
<dbReference type="PANTHER" id="PTHR43553">
    <property type="entry name" value="HEAVY METAL TRANSPORTER"/>
    <property type="match status" value="1"/>
</dbReference>
<dbReference type="InterPro" id="IPR015856">
    <property type="entry name" value="ABC_transpr_CbiO/EcfA_su"/>
</dbReference>